<dbReference type="PROSITE" id="PS50975">
    <property type="entry name" value="ATP_GRASP"/>
    <property type="match status" value="1"/>
</dbReference>
<organism evidence="6 7">
    <name type="scientific">Dactylosporangium salmoneum</name>
    <dbReference type="NCBI Taxonomy" id="53361"/>
    <lineage>
        <taxon>Bacteria</taxon>
        <taxon>Bacillati</taxon>
        <taxon>Actinomycetota</taxon>
        <taxon>Actinomycetes</taxon>
        <taxon>Micromonosporales</taxon>
        <taxon>Micromonosporaceae</taxon>
        <taxon>Dactylosporangium</taxon>
    </lineage>
</organism>
<evidence type="ECO:0000313" key="6">
    <source>
        <dbReference type="EMBL" id="GAA2343144.1"/>
    </source>
</evidence>
<keyword evidence="2 4" id="KW-0547">Nucleotide-binding</keyword>
<accession>A0ABP5T0Y6</accession>
<evidence type="ECO:0000256" key="1">
    <source>
        <dbReference type="ARBA" id="ARBA00022598"/>
    </source>
</evidence>
<evidence type="ECO:0000256" key="3">
    <source>
        <dbReference type="ARBA" id="ARBA00022840"/>
    </source>
</evidence>
<dbReference type="InterPro" id="IPR011761">
    <property type="entry name" value="ATP-grasp"/>
</dbReference>
<evidence type="ECO:0000313" key="7">
    <source>
        <dbReference type="Proteomes" id="UP001501444"/>
    </source>
</evidence>
<dbReference type="PANTHER" id="PTHR43585:SF2">
    <property type="entry name" value="ATP-GRASP ENZYME FSQD"/>
    <property type="match status" value="1"/>
</dbReference>
<evidence type="ECO:0000256" key="4">
    <source>
        <dbReference type="PROSITE-ProRule" id="PRU00409"/>
    </source>
</evidence>
<comment type="caution">
    <text evidence="6">The sequence shown here is derived from an EMBL/GenBank/DDBJ whole genome shotgun (WGS) entry which is preliminary data.</text>
</comment>
<dbReference type="PANTHER" id="PTHR43585">
    <property type="entry name" value="FUMIPYRROLE BIOSYNTHESIS PROTEIN C"/>
    <property type="match status" value="1"/>
</dbReference>
<dbReference type="Proteomes" id="UP001501444">
    <property type="component" value="Unassembled WGS sequence"/>
</dbReference>
<evidence type="ECO:0000256" key="2">
    <source>
        <dbReference type="ARBA" id="ARBA00022741"/>
    </source>
</evidence>
<dbReference type="SUPFAM" id="SSF56059">
    <property type="entry name" value="Glutathione synthetase ATP-binding domain-like"/>
    <property type="match status" value="1"/>
</dbReference>
<protein>
    <submittedName>
        <fullName evidence="6">ATP-grasp domain-containing protein</fullName>
    </submittedName>
</protein>
<dbReference type="Pfam" id="PF13535">
    <property type="entry name" value="ATP-grasp_4"/>
    <property type="match status" value="1"/>
</dbReference>
<dbReference type="Gene3D" id="3.30.470.20">
    <property type="entry name" value="ATP-grasp fold, B domain"/>
    <property type="match status" value="1"/>
</dbReference>
<dbReference type="EMBL" id="BAAARV010000023">
    <property type="protein sequence ID" value="GAA2343144.1"/>
    <property type="molecule type" value="Genomic_DNA"/>
</dbReference>
<dbReference type="InterPro" id="IPR052032">
    <property type="entry name" value="ATP-dep_AA_Ligase"/>
</dbReference>
<sequence length="416" mass="46071">MPEQYAVLVEPISTGQEYAEAFRAEGLTPIAVMTSEQAVPAFAHTWHPENFAKVHVLGERSVAELAEELRQYDPRWLVPGSEVGVELCDALTGILCPDSGNDPRTTLDRRDKWHMAKALERAGLPHLRQHCSADRDELDAWIAEQGLAGGRFVVKPPKSAATDDVHLIRPGEDWHPVFDRILGKINYGGLRNEAVLVQEYAEGTEFLIDTYSVDGRHGLVDVCRYAKARRDDRIGIYERVQFLAPDDPDVEEIRPYVFAVLDALGVRNGCGHSEVMLTKHGPRLMEVGARPAGGGHQMITRMATGDSQIARTIAHRLHGQFRPGYELRQHLSAVFISSPAAGIWRNGDIFDGVDALPSFIAKHFPFGTGDPVPASDDLVTFLAWVILAGPDADQIEADYQHIRAIESRIDIERVPS</sequence>
<proteinExistence type="predicted"/>
<evidence type="ECO:0000259" key="5">
    <source>
        <dbReference type="PROSITE" id="PS50975"/>
    </source>
</evidence>
<keyword evidence="1" id="KW-0436">Ligase</keyword>
<name>A0ABP5T0Y6_9ACTN</name>
<keyword evidence="3 4" id="KW-0067">ATP-binding</keyword>
<feature type="domain" description="ATP-grasp" evidence="5">
    <location>
        <begin position="116"/>
        <end position="318"/>
    </location>
</feature>
<keyword evidence="7" id="KW-1185">Reference proteome</keyword>
<dbReference type="RefSeq" id="WP_344612748.1">
    <property type="nucleotide sequence ID" value="NZ_BAAARV010000023.1"/>
</dbReference>
<reference evidence="7" key="1">
    <citation type="journal article" date="2019" name="Int. J. Syst. Evol. Microbiol.">
        <title>The Global Catalogue of Microorganisms (GCM) 10K type strain sequencing project: providing services to taxonomists for standard genome sequencing and annotation.</title>
        <authorList>
            <consortium name="The Broad Institute Genomics Platform"/>
            <consortium name="The Broad Institute Genome Sequencing Center for Infectious Disease"/>
            <person name="Wu L."/>
            <person name="Ma J."/>
        </authorList>
    </citation>
    <scope>NUCLEOTIDE SEQUENCE [LARGE SCALE GENOMIC DNA]</scope>
    <source>
        <strain evidence="7">JCM 3272</strain>
    </source>
</reference>
<gene>
    <name evidence="6" type="ORF">GCM10010170_027710</name>
</gene>
<dbReference type="NCBIfam" id="NF005543">
    <property type="entry name" value="PRK07206.1"/>
    <property type="match status" value="1"/>
</dbReference>